<feature type="compositionally biased region" description="Low complexity" evidence="3">
    <location>
        <begin position="103"/>
        <end position="114"/>
    </location>
</feature>
<dbReference type="InterPro" id="IPR038704">
    <property type="entry name" value="YEAST_sf"/>
</dbReference>
<feature type="region of interest" description="Disordered" evidence="3">
    <location>
        <begin position="495"/>
        <end position="525"/>
    </location>
</feature>
<name>A0A067N1P1_BOTB1</name>
<feature type="region of interest" description="Disordered" evidence="3">
    <location>
        <begin position="1003"/>
        <end position="1030"/>
    </location>
</feature>
<dbReference type="OrthoDB" id="1741717at2759"/>
<dbReference type="InterPro" id="IPR055127">
    <property type="entry name" value="YEATS2_3HBD"/>
</dbReference>
<evidence type="ECO:0000313" key="6">
    <source>
        <dbReference type="Proteomes" id="UP000027195"/>
    </source>
</evidence>
<dbReference type="GO" id="GO:0005634">
    <property type="term" value="C:nucleus"/>
    <property type="evidence" value="ECO:0007669"/>
    <property type="project" value="UniProtKB-SubCell"/>
</dbReference>
<feature type="compositionally biased region" description="Low complexity" evidence="3">
    <location>
        <begin position="733"/>
        <end position="744"/>
    </location>
</feature>
<reference evidence="6" key="1">
    <citation type="journal article" date="2014" name="Proc. Natl. Acad. Sci. U.S.A.">
        <title>Extensive sampling of basidiomycete genomes demonstrates inadequacy of the white-rot/brown-rot paradigm for wood decay fungi.</title>
        <authorList>
            <person name="Riley R."/>
            <person name="Salamov A.A."/>
            <person name="Brown D.W."/>
            <person name="Nagy L.G."/>
            <person name="Floudas D."/>
            <person name="Held B.W."/>
            <person name="Levasseur A."/>
            <person name="Lombard V."/>
            <person name="Morin E."/>
            <person name="Otillar R."/>
            <person name="Lindquist E.A."/>
            <person name="Sun H."/>
            <person name="LaButti K.M."/>
            <person name="Schmutz J."/>
            <person name="Jabbour D."/>
            <person name="Luo H."/>
            <person name="Baker S.E."/>
            <person name="Pisabarro A.G."/>
            <person name="Walton J.D."/>
            <person name="Blanchette R.A."/>
            <person name="Henrissat B."/>
            <person name="Martin F."/>
            <person name="Cullen D."/>
            <person name="Hibbett D.S."/>
            <person name="Grigoriev I.V."/>
        </authorList>
    </citation>
    <scope>NUCLEOTIDE SEQUENCE [LARGE SCALE GENOMIC DNA]</scope>
    <source>
        <strain evidence="6">FD-172 SS1</strain>
    </source>
</reference>
<keyword evidence="6" id="KW-1185">Reference proteome</keyword>
<dbReference type="Proteomes" id="UP000027195">
    <property type="component" value="Unassembled WGS sequence"/>
</dbReference>
<proteinExistence type="predicted"/>
<feature type="region of interest" description="Disordered" evidence="3">
    <location>
        <begin position="321"/>
        <end position="357"/>
    </location>
</feature>
<feature type="region of interest" description="Disordered" evidence="3">
    <location>
        <begin position="103"/>
        <end position="135"/>
    </location>
</feature>
<dbReference type="EMBL" id="KL198017">
    <property type="protein sequence ID" value="KDQ20835.1"/>
    <property type="molecule type" value="Genomic_DNA"/>
</dbReference>
<dbReference type="AlphaFoldDB" id="A0A067N1P1"/>
<dbReference type="PROSITE" id="PS51037">
    <property type="entry name" value="YEATS"/>
    <property type="match status" value="1"/>
</dbReference>
<accession>A0A067N1P1</accession>
<keyword evidence="1 2" id="KW-0539">Nucleus</keyword>
<feature type="region of interest" description="Disordered" evidence="3">
    <location>
        <begin position="721"/>
        <end position="749"/>
    </location>
</feature>
<organism evidence="5 6">
    <name type="scientific">Botryobasidium botryosum (strain FD-172 SS1)</name>
    <dbReference type="NCBI Taxonomy" id="930990"/>
    <lineage>
        <taxon>Eukaryota</taxon>
        <taxon>Fungi</taxon>
        <taxon>Dikarya</taxon>
        <taxon>Basidiomycota</taxon>
        <taxon>Agaricomycotina</taxon>
        <taxon>Agaricomycetes</taxon>
        <taxon>Cantharellales</taxon>
        <taxon>Botryobasidiaceae</taxon>
        <taxon>Botryobasidium</taxon>
    </lineage>
</organism>
<dbReference type="InterPro" id="IPR055129">
    <property type="entry name" value="YEATS_dom"/>
</dbReference>
<evidence type="ECO:0000313" key="5">
    <source>
        <dbReference type="EMBL" id="KDQ20835.1"/>
    </source>
</evidence>
<dbReference type="Pfam" id="PF22951">
    <property type="entry name" value="3HBD"/>
    <property type="match status" value="1"/>
</dbReference>
<dbReference type="Gene3D" id="2.60.40.1970">
    <property type="entry name" value="YEATS domain"/>
    <property type="match status" value="1"/>
</dbReference>
<evidence type="ECO:0000256" key="3">
    <source>
        <dbReference type="SAM" id="MobiDB-lite"/>
    </source>
</evidence>
<gene>
    <name evidence="5" type="ORF">BOTBODRAFT_169546</name>
</gene>
<feature type="compositionally biased region" description="Polar residues" evidence="3">
    <location>
        <begin position="1003"/>
        <end position="1020"/>
    </location>
</feature>
<feature type="region of interest" description="Disordered" evidence="3">
    <location>
        <begin position="895"/>
        <end position="919"/>
    </location>
</feature>
<sequence length="1030" mass="110638">MEPKFTEDAGKFLGKRKRPWDEFQLRTARRVLSEQIDLEIALKKKGAEEARARIAWGSLVKDTLVLASASEGGPRSCTNRFESAALSTFHAIGGLTSCHYTSTQPTTSTRCTPTPSVPDPPPARRSTKHSRKNEEAKTLYIKHDSGILRLSCPDCQRFNFPTLQGLLNHVRLAHARPIGTHEECIAHCGIIVSDPAEAELVQQTGVQIPGFVLPSVKGMFERAVGLLPSADGQTADVPINAAEENVPLPSATHLSRTLGHHAETPALAPFLGKKVRRRCIHVYEPDGDIDVVGTDDLSSNNPKRRWKRPLRQRTGWSRILHEGGEGLGENSATHVSAAGEKADKVGKPEGGAEGEGDSRFHIRRRVIISDLSQWIPATRRDPSRATDTHKWMLTVTSPSYSQHVSTFLTDVTFSCVTQPPIFEHPLTLTEPPYAIRRTTDKPFLARVTFRWAGPNKPLEIEHWVDIDPFKAGKAVLGDEQILDVDLDKNTPTLPLRDVPPLRWNDAPPVSGEAELRAPDSLEPPSSKAVETAVSENRLPVIVHPILKKLLVKLPLTMEDVKTKVPPTLPYTLPKSRVEVLSYVTGRRKSIEKRHASLLHKAFQSYAPSDPTLDNEDLSTITTTFVYRWMEIEGVFVRPTPPPSQMDSAVQSEDTPAASPLSEKEYCAICGKPVLFLQPASGVPGVKEEGGEKSLKPICCASPDPSFFSRMPLVDIKCWTTPDAGQIQPNPGETSSASTPLAPSPHQHLHKPRISSALPARTIMTLANPSLTTSIRALVSGFQLPAFHCGGRKEGASGGGEFPISELGSTPAQVDRILAPYAALAMATERFLVEIVACAIDAASTSTVERSSGRSLLAPELAPSSVLSLSPFTSGTTAHPTTLATALSTTLSIARKATPKRTTHEAVHRPGGVGVGAPPGTRLLTPAHVYRGMSSSAFSGMAANGKGLGLIRCVGRVGVLLDNDSNKVMDASGGAQPGGHRSSRGTGSSSLTLVSGNIRAASASGNYGLSGSDQSASTTAAEGSIKMEVDD</sequence>
<feature type="domain" description="YEATS" evidence="4">
    <location>
        <begin position="356"/>
        <end position="496"/>
    </location>
</feature>
<evidence type="ECO:0000259" key="4">
    <source>
        <dbReference type="PROSITE" id="PS51037"/>
    </source>
</evidence>
<feature type="compositionally biased region" description="Low complexity" evidence="3">
    <location>
        <begin position="977"/>
        <end position="990"/>
    </location>
</feature>
<protein>
    <recommendedName>
        <fullName evidence="4">YEATS domain-containing protein</fullName>
    </recommendedName>
</protein>
<dbReference type="InParanoid" id="A0A067N1P1"/>
<dbReference type="STRING" id="930990.A0A067N1P1"/>
<comment type="subcellular location">
    <subcellularLocation>
        <location evidence="2">Nucleus</location>
    </subcellularLocation>
</comment>
<feature type="region of interest" description="Disordered" evidence="3">
    <location>
        <begin position="969"/>
        <end position="990"/>
    </location>
</feature>
<evidence type="ECO:0000256" key="1">
    <source>
        <dbReference type="ARBA" id="ARBA00023242"/>
    </source>
</evidence>
<evidence type="ECO:0000256" key="2">
    <source>
        <dbReference type="PROSITE-ProRule" id="PRU00376"/>
    </source>
</evidence>
<dbReference type="HOGENOM" id="CLU_012846_0_0_1"/>